<dbReference type="OrthoDB" id="5584477at2759"/>
<dbReference type="EMBL" id="QPFP01000058">
    <property type="protein sequence ID" value="TEB25266.1"/>
    <property type="molecule type" value="Genomic_DNA"/>
</dbReference>
<gene>
    <name evidence="3" type="ORF">FA13DRAFT_1796547</name>
</gene>
<evidence type="ECO:0000313" key="4">
    <source>
        <dbReference type="Proteomes" id="UP000298030"/>
    </source>
</evidence>
<protein>
    <recommendedName>
        <fullName evidence="2">Fungal-type protein kinase domain-containing protein</fullName>
    </recommendedName>
</protein>
<dbReference type="AlphaFoldDB" id="A0A4Y7STT6"/>
<name>A0A4Y7STT6_COPMI</name>
<keyword evidence="4" id="KW-1185">Reference proteome</keyword>
<feature type="compositionally biased region" description="Basic and acidic residues" evidence="1">
    <location>
        <begin position="352"/>
        <end position="365"/>
    </location>
</feature>
<sequence>MVKGIPGLRSPGKLAEAKRKTLDALAPLTNTTVSPLASRWSRTGVYCPLPLSSNSSAVRDAIAAHQKLVDICVLHRDISRNNVLLGTESAPDVTAESNIGTRLFQSPCVLHSSYPRERPTSHDNLDNLESFLYLLTYIFPLYKPDCSRFQSKDPGPPIVRGWGDEDPQATHSSEHSLFRAGAMADQALRLVEERWGSSCGVLFNGFSWWLLDRQDKKLDHMDGHSGSPDALEPIHSRRGDHYSDVLKMFYEATEAVKESAPQEASSPPPSKPVQVSLSEAHTSFPVYQSPIVCSSPQPTDSPVQDSAPTPGPFDIKIAPPLPPTTPDNAGLPGVLLILPASSATTQLRRSARIRDLHGAKDETRTHPSVRVSPTDKSPRPALPSTAPQPNRSERIRKCKLEDDESAQTVPLR</sequence>
<evidence type="ECO:0000259" key="2">
    <source>
        <dbReference type="Pfam" id="PF17667"/>
    </source>
</evidence>
<accession>A0A4Y7STT6</accession>
<comment type="caution">
    <text evidence="3">The sequence shown here is derived from an EMBL/GenBank/DDBJ whole genome shotgun (WGS) entry which is preliminary data.</text>
</comment>
<feature type="domain" description="Fungal-type protein kinase" evidence="2">
    <location>
        <begin position="57"/>
        <end position="138"/>
    </location>
</feature>
<proteinExistence type="predicted"/>
<feature type="region of interest" description="Disordered" evidence="1">
    <location>
        <begin position="344"/>
        <end position="412"/>
    </location>
</feature>
<dbReference type="InterPro" id="IPR040976">
    <property type="entry name" value="Pkinase_fungal"/>
</dbReference>
<dbReference type="SUPFAM" id="SSF56112">
    <property type="entry name" value="Protein kinase-like (PK-like)"/>
    <property type="match status" value="1"/>
</dbReference>
<evidence type="ECO:0000313" key="3">
    <source>
        <dbReference type="EMBL" id="TEB25266.1"/>
    </source>
</evidence>
<dbReference type="Proteomes" id="UP000298030">
    <property type="component" value="Unassembled WGS sequence"/>
</dbReference>
<reference evidence="3 4" key="1">
    <citation type="journal article" date="2019" name="Nat. Ecol. Evol.">
        <title>Megaphylogeny resolves global patterns of mushroom evolution.</title>
        <authorList>
            <person name="Varga T."/>
            <person name="Krizsan K."/>
            <person name="Foldi C."/>
            <person name="Dima B."/>
            <person name="Sanchez-Garcia M."/>
            <person name="Sanchez-Ramirez S."/>
            <person name="Szollosi G.J."/>
            <person name="Szarkandi J.G."/>
            <person name="Papp V."/>
            <person name="Albert L."/>
            <person name="Andreopoulos W."/>
            <person name="Angelini C."/>
            <person name="Antonin V."/>
            <person name="Barry K.W."/>
            <person name="Bougher N.L."/>
            <person name="Buchanan P."/>
            <person name="Buyck B."/>
            <person name="Bense V."/>
            <person name="Catcheside P."/>
            <person name="Chovatia M."/>
            <person name="Cooper J."/>
            <person name="Damon W."/>
            <person name="Desjardin D."/>
            <person name="Finy P."/>
            <person name="Geml J."/>
            <person name="Haridas S."/>
            <person name="Hughes K."/>
            <person name="Justo A."/>
            <person name="Karasinski D."/>
            <person name="Kautmanova I."/>
            <person name="Kiss B."/>
            <person name="Kocsube S."/>
            <person name="Kotiranta H."/>
            <person name="LaButti K.M."/>
            <person name="Lechner B.E."/>
            <person name="Liimatainen K."/>
            <person name="Lipzen A."/>
            <person name="Lukacs Z."/>
            <person name="Mihaltcheva S."/>
            <person name="Morgado L.N."/>
            <person name="Niskanen T."/>
            <person name="Noordeloos M.E."/>
            <person name="Ohm R.A."/>
            <person name="Ortiz-Santana B."/>
            <person name="Ovrebo C."/>
            <person name="Racz N."/>
            <person name="Riley R."/>
            <person name="Savchenko A."/>
            <person name="Shiryaev A."/>
            <person name="Soop K."/>
            <person name="Spirin V."/>
            <person name="Szebenyi C."/>
            <person name="Tomsovsky M."/>
            <person name="Tulloss R.E."/>
            <person name="Uehling J."/>
            <person name="Grigoriev I.V."/>
            <person name="Vagvolgyi C."/>
            <person name="Papp T."/>
            <person name="Martin F.M."/>
            <person name="Miettinen O."/>
            <person name="Hibbett D.S."/>
            <person name="Nagy L.G."/>
        </authorList>
    </citation>
    <scope>NUCLEOTIDE SEQUENCE [LARGE SCALE GENOMIC DNA]</scope>
    <source>
        <strain evidence="3 4">FP101781</strain>
    </source>
</reference>
<evidence type="ECO:0000256" key="1">
    <source>
        <dbReference type="SAM" id="MobiDB-lite"/>
    </source>
</evidence>
<feature type="region of interest" description="Disordered" evidence="1">
    <location>
        <begin position="289"/>
        <end position="327"/>
    </location>
</feature>
<dbReference type="Pfam" id="PF17667">
    <property type="entry name" value="Pkinase_fungal"/>
    <property type="match status" value="1"/>
</dbReference>
<feature type="compositionally biased region" description="Basic and acidic residues" evidence="1">
    <location>
        <begin position="391"/>
        <end position="400"/>
    </location>
</feature>
<feature type="compositionally biased region" description="Polar residues" evidence="1">
    <location>
        <begin position="291"/>
        <end position="307"/>
    </location>
</feature>
<dbReference type="InterPro" id="IPR011009">
    <property type="entry name" value="Kinase-like_dom_sf"/>
</dbReference>
<organism evidence="3 4">
    <name type="scientific">Coprinellus micaceus</name>
    <name type="common">Glistening ink-cap mushroom</name>
    <name type="synonym">Coprinus micaceus</name>
    <dbReference type="NCBI Taxonomy" id="71717"/>
    <lineage>
        <taxon>Eukaryota</taxon>
        <taxon>Fungi</taxon>
        <taxon>Dikarya</taxon>
        <taxon>Basidiomycota</taxon>
        <taxon>Agaricomycotina</taxon>
        <taxon>Agaricomycetes</taxon>
        <taxon>Agaricomycetidae</taxon>
        <taxon>Agaricales</taxon>
        <taxon>Agaricineae</taxon>
        <taxon>Psathyrellaceae</taxon>
        <taxon>Coprinellus</taxon>
    </lineage>
</organism>